<evidence type="ECO:0000313" key="10">
    <source>
        <dbReference type="Proteomes" id="UP000005283"/>
    </source>
</evidence>
<evidence type="ECO:0000256" key="5">
    <source>
        <dbReference type="PROSITE-ProRule" id="PRU00277"/>
    </source>
</evidence>
<dbReference type="PANTHER" id="PTHR43811:SF19">
    <property type="entry name" value="39 KDA FK506-BINDING NUCLEAR PROTEIN"/>
    <property type="match status" value="1"/>
</dbReference>
<dbReference type="InterPro" id="IPR036944">
    <property type="entry name" value="PPIase_FKBP_N_sf"/>
</dbReference>
<comment type="caution">
    <text evidence="9">The sequence shown here is derived from an EMBL/GenBank/DDBJ whole genome shotgun (WGS) entry which is preliminary data.</text>
</comment>
<keyword evidence="3 5" id="KW-0697">Rotamase</keyword>
<keyword evidence="10" id="KW-1185">Reference proteome</keyword>
<organism evidence="9 10">
    <name type="scientific">Hoylesella buccalis ATCC 35310</name>
    <dbReference type="NCBI Taxonomy" id="679190"/>
    <lineage>
        <taxon>Bacteria</taxon>
        <taxon>Pseudomonadati</taxon>
        <taxon>Bacteroidota</taxon>
        <taxon>Bacteroidia</taxon>
        <taxon>Bacteroidales</taxon>
        <taxon>Prevotellaceae</taxon>
        <taxon>Hoylesella</taxon>
    </lineage>
</organism>
<dbReference type="InterPro" id="IPR001179">
    <property type="entry name" value="PPIase_FKBP_dom"/>
</dbReference>
<comment type="similarity">
    <text evidence="2 6">Belongs to the FKBP-type PPIase family.</text>
</comment>
<dbReference type="EMBL" id="ADEG01000043">
    <property type="protein sequence ID" value="EFA92377.1"/>
    <property type="molecule type" value="Genomic_DNA"/>
</dbReference>
<feature type="chain" id="PRO_5003027510" description="Peptidyl-prolyl cis-trans isomerase" evidence="7">
    <location>
        <begin position="22"/>
        <end position="303"/>
    </location>
</feature>
<dbReference type="SUPFAM" id="SSF54534">
    <property type="entry name" value="FKBP-like"/>
    <property type="match status" value="1"/>
</dbReference>
<dbReference type="EC" id="5.2.1.8" evidence="6"/>
<dbReference type="InterPro" id="IPR000774">
    <property type="entry name" value="PPIase_FKBP_N"/>
</dbReference>
<dbReference type="STRING" id="679190.HMPREF0650_2337"/>
<evidence type="ECO:0000256" key="2">
    <source>
        <dbReference type="ARBA" id="ARBA00006577"/>
    </source>
</evidence>
<dbReference type="AlphaFoldDB" id="D1W511"/>
<feature type="domain" description="PPIase FKBP-type" evidence="8">
    <location>
        <begin position="209"/>
        <end position="295"/>
    </location>
</feature>
<dbReference type="Pfam" id="PF01346">
    <property type="entry name" value="FKBP_N"/>
    <property type="match status" value="1"/>
</dbReference>
<dbReference type="GO" id="GO:0003755">
    <property type="term" value="F:peptidyl-prolyl cis-trans isomerase activity"/>
    <property type="evidence" value="ECO:0007669"/>
    <property type="project" value="UniProtKB-UniRule"/>
</dbReference>
<dbReference type="eggNOG" id="COG0545">
    <property type="taxonomic scope" value="Bacteria"/>
</dbReference>
<dbReference type="Gene3D" id="3.10.50.40">
    <property type="match status" value="1"/>
</dbReference>
<accession>D1W511</accession>
<dbReference type="InterPro" id="IPR046357">
    <property type="entry name" value="PPIase_dom_sf"/>
</dbReference>
<evidence type="ECO:0000256" key="4">
    <source>
        <dbReference type="ARBA" id="ARBA00023235"/>
    </source>
</evidence>
<proteinExistence type="inferred from homology"/>
<keyword evidence="4 5" id="KW-0413">Isomerase</keyword>
<evidence type="ECO:0000256" key="7">
    <source>
        <dbReference type="SAM" id="SignalP"/>
    </source>
</evidence>
<evidence type="ECO:0000313" key="9">
    <source>
        <dbReference type="EMBL" id="EFA92377.1"/>
    </source>
</evidence>
<reference evidence="9 10" key="1">
    <citation type="submission" date="2009-12" db="EMBL/GenBank/DDBJ databases">
        <title>Genome Sequence of Prevotella buccalis ATCC 35310.</title>
        <authorList>
            <person name="Durkin A.S."/>
            <person name="Madupu R."/>
            <person name="Torralba M."/>
            <person name="Methe B."/>
            <person name="Sutton G."/>
            <person name="Strausberg R.L."/>
            <person name="Nelson K.E."/>
        </authorList>
    </citation>
    <scope>NUCLEOTIDE SEQUENCE [LARGE SCALE GENOMIC DNA]</scope>
    <source>
        <strain evidence="9 10">ATCC 35310</strain>
    </source>
</reference>
<dbReference type="PANTHER" id="PTHR43811">
    <property type="entry name" value="FKBP-TYPE PEPTIDYL-PROLYL CIS-TRANS ISOMERASE FKPA"/>
    <property type="match status" value="1"/>
</dbReference>
<evidence type="ECO:0000259" key="8">
    <source>
        <dbReference type="PROSITE" id="PS50059"/>
    </source>
</evidence>
<gene>
    <name evidence="9" type="ORF">HMPREF0650_2337</name>
</gene>
<name>D1W511_9BACT</name>
<keyword evidence="7" id="KW-0732">Signal</keyword>
<evidence type="ECO:0000256" key="6">
    <source>
        <dbReference type="RuleBase" id="RU003915"/>
    </source>
</evidence>
<feature type="signal peptide" evidence="7">
    <location>
        <begin position="1"/>
        <end position="21"/>
    </location>
</feature>
<comment type="catalytic activity">
    <reaction evidence="1 5 6">
        <text>[protein]-peptidylproline (omega=180) = [protein]-peptidylproline (omega=0)</text>
        <dbReference type="Rhea" id="RHEA:16237"/>
        <dbReference type="Rhea" id="RHEA-COMP:10747"/>
        <dbReference type="Rhea" id="RHEA-COMP:10748"/>
        <dbReference type="ChEBI" id="CHEBI:83833"/>
        <dbReference type="ChEBI" id="CHEBI:83834"/>
        <dbReference type="EC" id="5.2.1.8"/>
    </reaction>
</comment>
<dbReference type="RefSeq" id="WP_004348752.1">
    <property type="nucleotide sequence ID" value="NZ_ADEG01000043.1"/>
</dbReference>
<dbReference type="PROSITE" id="PS50059">
    <property type="entry name" value="FKBP_PPIASE"/>
    <property type="match status" value="1"/>
</dbReference>
<sequence>MMKKILLLSVLFLSVASVSMAALGKEKDKKQKIQTAVKPLLTPQDSLSYAAGLAATNGLMPFLQQEYEMDPAQIAEFVAGFQEALKQIDSPQFKARHAGAAIARMVKNRILPQTTNDFKGTPNAIDAEIFNQGFLAGVQNDTSVYSVEKASELFQERRTQVKKEKESAYIAANTAWLKQNATQPGVKTTASGLQYKVITEGKGEIPQKEDKVTVKYEGKTIDGNVFDSSYKRNPQTTSFRCNQVIKGWTEALTMMPVGSKWEIYIPQELAYGERQAGQIQPYSTLIFTVELISIEKAPAASKK</sequence>
<dbReference type="Proteomes" id="UP000005283">
    <property type="component" value="Unassembled WGS sequence"/>
</dbReference>
<dbReference type="Pfam" id="PF00254">
    <property type="entry name" value="FKBP_C"/>
    <property type="match status" value="1"/>
</dbReference>
<dbReference type="GO" id="GO:0006457">
    <property type="term" value="P:protein folding"/>
    <property type="evidence" value="ECO:0007669"/>
    <property type="project" value="InterPro"/>
</dbReference>
<evidence type="ECO:0000256" key="1">
    <source>
        <dbReference type="ARBA" id="ARBA00000971"/>
    </source>
</evidence>
<protein>
    <recommendedName>
        <fullName evidence="6">Peptidyl-prolyl cis-trans isomerase</fullName>
        <ecNumber evidence="6">5.2.1.8</ecNumber>
    </recommendedName>
</protein>
<dbReference type="Gene3D" id="1.10.287.460">
    <property type="entry name" value="Peptidyl-prolyl cis-trans isomerase, FKBP-type, N-terminal domain"/>
    <property type="match status" value="1"/>
</dbReference>
<evidence type="ECO:0000256" key="3">
    <source>
        <dbReference type="ARBA" id="ARBA00023110"/>
    </source>
</evidence>